<dbReference type="InterPro" id="IPR050879">
    <property type="entry name" value="Acyltransferase_3"/>
</dbReference>
<organism evidence="3 4">
    <name type="scientific">Uliginosibacterium paludis</name>
    <dbReference type="NCBI Taxonomy" id="1615952"/>
    <lineage>
        <taxon>Bacteria</taxon>
        <taxon>Pseudomonadati</taxon>
        <taxon>Pseudomonadota</taxon>
        <taxon>Betaproteobacteria</taxon>
        <taxon>Rhodocyclales</taxon>
        <taxon>Zoogloeaceae</taxon>
        <taxon>Uliginosibacterium</taxon>
    </lineage>
</organism>
<gene>
    <name evidence="3" type="ORF">ABVT11_12650</name>
</gene>
<keyword evidence="4" id="KW-1185">Reference proteome</keyword>
<dbReference type="GO" id="GO:0016746">
    <property type="term" value="F:acyltransferase activity"/>
    <property type="evidence" value="ECO:0007669"/>
    <property type="project" value="UniProtKB-KW"/>
</dbReference>
<keyword evidence="1" id="KW-0812">Transmembrane</keyword>
<evidence type="ECO:0000259" key="2">
    <source>
        <dbReference type="Pfam" id="PF01757"/>
    </source>
</evidence>
<dbReference type="EMBL" id="JBEWLZ010000006">
    <property type="protein sequence ID" value="MET1490678.1"/>
    <property type="molecule type" value="Genomic_DNA"/>
</dbReference>
<feature type="transmembrane region" description="Helical" evidence="1">
    <location>
        <begin position="244"/>
        <end position="263"/>
    </location>
</feature>
<feature type="transmembrane region" description="Helical" evidence="1">
    <location>
        <begin position="192"/>
        <end position="209"/>
    </location>
</feature>
<dbReference type="Pfam" id="PF01757">
    <property type="entry name" value="Acyl_transf_3"/>
    <property type="match status" value="1"/>
</dbReference>
<proteinExistence type="predicted"/>
<feature type="transmembrane region" description="Helical" evidence="1">
    <location>
        <begin position="275"/>
        <end position="296"/>
    </location>
</feature>
<feature type="transmembrane region" description="Helical" evidence="1">
    <location>
        <begin position="7"/>
        <end position="27"/>
    </location>
</feature>
<evidence type="ECO:0000313" key="4">
    <source>
        <dbReference type="Proteomes" id="UP001548590"/>
    </source>
</evidence>
<feature type="transmembrane region" description="Helical" evidence="1">
    <location>
        <begin position="221"/>
        <end position="238"/>
    </location>
</feature>
<comment type="caution">
    <text evidence="3">The sequence shown here is derived from an EMBL/GenBank/DDBJ whole genome shotgun (WGS) entry which is preliminary data.</text>
</comment>
<dbReference type="InterPro" id="IPR002656">
    <property type="entry name" value="Acyl_transf_3_dom"/>
</dbReference>
<dbReference type="RefSeq" id="WP_345927540.1">
    <property type="nucleotide sequence ID" value="NZ_JBDIVF010000004.1"/>
</dbReference>
<reference evidence="3 4" key="1">
    <citation type="submission" date="2024-07" db="EMBL/GenBank/DDBJ databases">
        <title>Uliginosibacterium paludis KCTC:42655.</title>
        <authorList>
            <person name="Kim M.K."/>
        </authorList>
    </citation>
    <scope>NUCLEOTIDE SEQUENCE [LARGE SCALE GENOMIC DNA]</scope>
    <source>
        <strain evidence="3 4">KCTC 42655</strain>
    </source>
</reference>
<keyword evidence="3" id="KW-0808">Transferase</keyword>
<keyword evidence="3" id="KW-0012">Acyltransferase</keyword>
<feature type="transmembrane region" description="Helical" evidence="1">
    <location>
        <begin position="160"/>
        <end position="180"/>
    </location>
</feature>
<evidence type="ECO:0000313" key="3">
    <source>
        <dbReference type="EMBL" id="MET1490678.1"/>
    </source>
</evidence>
<feature type="transmembrane region" description="Helical" evidence="1">
    <location>
        <begin position="77"/>
        <end position="98"/>
    </location>
</feature>
<dbReference type="EC" id="2.3.-.-" evidence="3"/>
<feature type="transmembrane region" description="Helical" evidence="1">
    <location>
        <begin position="131"/>
        <end position="153"/>
    </location>
</feature>
<accession>A0ABV2CRY3</accession>
<feature type="transmembrane region" description="Helical" evidence="1">
    <location>
        <begin position="308"/>
        <end position="328"/>
    </location>
</feature>
<dbReference type="Proteomes" id="UP001548590">
    <property type="component" value="Unassembled WGS sequence"/>
</dbReference>
<name>A0ABV2CRY3_9RHOO</name>
<dbReference type="PANTHER" id="PTHR23028">
    <property type="entry name" value="ACETYLTRANSFERASE"/>
    <property type="match status" value="1"/>
</dbReference>
<protein>
    <submittedName>
        <fullName evidence="3">Acyltransferase</fullName>
        <ecNumber evidence="3">2.3.-.-</ecNumber>
    </submittedName>
</protein>
<keyword evidence="1" id="KW-1133">Transmembrane helix</keyword>
<dbReference type="PANTHER" id="PTHR23028:SF134">
    <property type="entry name" value="PUTATIVE (AFU_ORTHOLOGUE AFUA_4G08520)-RELATED"/>
    <property type="match status" value="1"/>
</dbReference>
<feature type="transmembrane region" description="Helical" evidence="1">
    <location>
        <begin position="33"/>
        <end position="56"/>
    </location>
</feature>
<sequence length="346" mass="38245">MADARLVFLDGCRGVAALIVVLLHASAPFWPKAMIFANLAVDFFFMLSAFVLMHAYADRIRAGLGLKRFLYIRWLRLFPLHATGLLLGLLLFAGRYGFTPEAVFSFVLNLVFLPSPHVLAEGWPSAFGLNIPAWSLAFEWLANLLLILVFVRLSPRTMRYVTAVVGVLYAAQLLGLQQLWAGGSFDNLHLGVLRVLYPFSLGICLWHAWKAGPVTTEPPHRAGMLVALLIAVLLAPSGSSTWNATFMFCAISLAFPLIIRIGANVATRGHAASIMLFLGHISYGLYVTHAAVLRVFTTIWRTIQPDPALLPLLMLIETALTVLLAWLLTRWFDAPARAGLKRWKPA</sequence>
<keyword evidence="1" id="KW-0472">Membrane</keyword>
<evidence type="ECO:0000256" key="1">
    <source>
        <dbReference type="SAM" id="Phobius"/>
    </source>
</evidence>
<feature type="domain" description="Acyltransferase 3" evidence="2">
    <location>
        <begin position="7"/>
        <end position="330"/>
    </location>
</feature>